<evidence type="ECO:0000259" key="6">
    <source>
        <dbReference type="Pfam" id="PF05154"/>
    </source>
</evidence>
<feature type="transmembrane region" description="Helical" evidence="5">
    <location>
        <begin position="116"/>
        <end position="136"/>
    </location>
</feature>
<evidence type="ECO:0000313" key="7">
    <source>
        <dbReference type="EMBL" id="NOL49698.1"/>
    </source>
</evidence>
<feature type="domain" description="TM2" evidence="6">
    <location>
        <begin position="90"/>
        <end position="137"/>
    </location>
</feature>
<proteinExistence type="predicted"/>
<evidence type="ECO:0000256" key="5">
    <source>
        <dbReference type="SAM" id="Phobius"/>
    </source>
</evidence>
<organism evidence="7 8">
    <name type="scientific">Pelistega europaea</name>
    <dbReference type="NCBI Taxonomy" id="106147"/>
    <lineage>
        <taxon>Bacteria</taxon>
        <taxon>Pseudomonadati</taxon>
        <taxon>Pseudomonadota</taxon>
        <taxon>Betaproteobacteria</taxon>
        <taxon>Burkholderiales</taxon>
        <taxon>Alcaligenaceae</taxon>
        <taxon>Pelistega</taxon>
    </lineage>
</organism>
<name>A0A7Y4LA21_9BURK</name>
<protein>
    <submittedName>
        <fullName evidence="7">TM2 domain-containing protein</fullName>
    </submittedName>
</protein>
<comment type="caution">
    <text evidence="7">The sequence shown here is derived from an EMBL/GenBank/DDBJ whole genome shotgun (WGS) entry which is preliminary data.</text>
</comment>
<dbReference type="Pfam" id="PF05154">
    <property type="entry name" value="TM2"/>
    <property type="match status" value="1"/>
</dbReference>
<dbReference type="InterPro" id="IPR007829">
    <property type="entry name" value="TM2"/>
</dbReference>
<comment type="subcellular location">
    <subcellularLocation>
        <location evidence="1">Membrane</location>
        <topology evidence="1">Multi-pass membrane protein</topology>
    </subcellularLocation>
</comment>
<keyword evidence="4 5" id="KW-0472">Membrane</keyword>
<feature type="transmembrane region" description="Helical" evidence="5">
    <location>
        <begin position="59"/>
        <end position="76"/>
    </location>
</feature>
<evidence type="ECO:0000256" key="1">
    <source>
        <dbReference type="ARBA" id="ARBA00004141"/>
    </source>
</evidence>
<evidence type="ECO:0000256" key="2">
    <source>
        <dbReference type="ARBA" id="ARBA00022692"/>
    </source>
</evidence>
<dbReference type="GO" id="GO:0016020">
    <property type="term" value="C:membrane"/>
    <property type="evidence" value="ECO:0007669"/>
    <property type="project" value="UniProtKB-SubCell"/>
</dbReference>
<accession>A0A7Y4LA21</accession>
<dbReference type="RefSeq" id="WP_171588674.1">
    <property type="nucleotide sequence ID" value="NZ_JABGBO010000005.1"/>
</dbReference>
<evidence type="ECO:0000313" key="8">
    <source>
        <dbReference type="Proteomes" id="UP000541421"/>
    </source>
</evidence>
<sequence>MQKVIVPVVIFIAVLIALMFGEGLLSSLLSFLEDALGFFLDYWRMFYTHVADFVVNNPYKLLLALVITAIASLWIFKRHGDELNSPTNRRKFAVVLAIFLGWLGAHRFYLGQYGKGIVYILISAVFAPLSVLLSFIDAVRFLAMDDAEFRTHYPL</sequence>
<feature type="transmembrane region" description="Helical" evidence="5">
    <location>
        <begin position="92"/>
        <end position="110"/>
    </location>
</feature>
<reference evidence="7 8" key="1">
    <citation type="submission" date="2020-05" db="EMBL/GenBank/DDBJ databases">
        <authorList>
            <person name="Niu N."/>
        </authorList>
    </citation>
    <scope>NUCLEOTIDE SEQUENCE [LARGE SCALE GENOMIC DNA]</scope>
    <source>
        <strain evidence="7 8">LMG10982</strain>
    </source>
</reference>
<dbReference type="Proteomes" id="UP000541421">
    <property type="component" value="Unassembled WGS sequence"/>
</dbReference>
<keyword evidence="3 5" id="KW-1133">Transmembrane helix</keyword>
<dbReference type="EMBL" id="JABGBO010000005">
    <property type="protein sequence ID" value="NOL49698.1"/>
    <property type="molecule type" value="Genomic_DNA"/>
</dbReference>
<keyword evidence="2 5" id="KW-0812">Transmembrane</keyword>
<evidence type="ECO:0000256" key="3">
    <source>
        <dbReference type="ARBA" id="ARBA00022989"/>
    </source>
</evidence>
<gene>
    <name evidence="7" type="ORF">HKX40_06065</name>
</gene>
<keyword evidence="8" id="KW-1185">Reference proteome</keyword>
<dbReference type="AlphaFoldDB" id="A0A7Y4LA21"/>
<evidence type="ECO:0000256" key="4">
    <source>
        <dbReference type="ARBA" id="ARBA00023136"/>
    </source>
</evidence>